<protein>
    <submittedName>
        <fullName evidence="4">C-C motif chemokine 21</fullName>
    </submittedName>
</protein>
<dbReference type="SUPFAM" id="SSF54117">
    <property type="entry name" value="Interleukin 8-like chemokines"/>
    <property type="match status" value="1"/>
</dbReference>
<dbReference type="Gene3D" id="2.40.50.40">
    <property type="match status" value="1"/>
</dbReference>
<dbReference type="PANTHER" id="PTHR12015">
    <property type="entry name" value="SMALL INDUCIBLE CYTOKINE A"/>
    <property type="match status" value="1"/>
</dbReference>
<proteinExistence type="evidence at transcript level"/>
<dbReference type="OrthoDB" id="8900217at2759"/>
<evidence type="ECO:0000259" key="3">
    <source>
        <dbReference type="SMART" id="SM00199"/>
    </source>
</evidence>
<accession>C1BWC1</accession>
<name>C1BWC1_ESOLU</name>
<keyword evidence="1" id="KW-0202">Cytokine</keyword>
<keyword evidence="2" id="KW-0732">Signal</keyword>
<dbReference type="PANTHER" id="PTHR12015:SF108">
    <property type="entry name" value="C-C MOTIF CHEMOKINE 20"/>
    <property type="match status" value="1"/>
</dbReference>
<gene>
    <name evidence="4" type="primary">CCL21</name>
</gene>
<dbReference type="InterPro" id="IPR036048">
    <property type="entry name" value="Interleukin_8-like_sf"/>
</dbReference>
<dbReference type="InterPro" id="IPR039809">
    <property type="entry name" value="Chemokine_b/g/d"/>
</dbReference>
<dbReference type="EMBL" id="BT078900">
    <property type="protein sequence ID" value="ACO13324.1"/>
    <property type="molecule type" value="mRNA"/>
</dbReference>
<evidence type="ECO:0000256" key="2">
    <source>
        <dbReference type="SAM" id="SignalP"/>
    </source>
</evidence>
<dbReference type="GO" id="GO:0005615">
    <property type="term" value="C:extracellular space"/>
    <property type="evidence" value="ECO:0007669"/>
    <property type="project" value="UniProtKB-KW"/>
</dbReference>
<dbReference type="STRING" id="8010.ENSELUP00000041398"/>
<reference evidence="4" key="1">
    <citation type="journal article" date="2010" name="BMC Genomics">
        <title>Salmo salar and Esox lucius full-length cDNA sequences reveal changes in evolutionary pressures on a post-tetraploidization genome.</title>
        <authorList>
            <person name="Leong J.S."/>
            <person name="Jantzen S.G."/>
            <person name="von Schalburg K.R."/>
            <person name="Cooper G.A."/>
            <person name="Messmer A.M."/>
            <person name="Liao N.Y."/>
            <person name="Munro S."/>
            <person name="Moore R."/>
            <person name="Holt R.A."/>
            <person name="Jones S.J."/>
            <person name="Davidson W.S."/>
            <person name="Koop B.F."/>
        </authorList>
    </citation>
    <scope>NUCLEOTIDE SEQUENCE</scope>
    <source>
        <tissue evidence="4">Head kidney</tissue>
    </source>
</reference>
<dbReference type="AlphaFoldDB" id="C1BWC1"/>
<evidence type="ECO:0000256" key="1">
    <source>
        <dbReference type="ARBA" id="ARBA00022514"/>
    </source>
</evidence>
<dbReference type="RefSeq" id="NP_001290573.1">
    <property type="nucleotide sequence ID" value="NM_001303644.1"/>
</dbReference>
<dbReference type="InterPro" id="IPR001811">
    <property type="entry name" value="Chemokine_IL8-like_dom"/>
</dbReference>
<dbReference type="FunCoup" id="C1BWC1">
    <property type="interactions" value="55"/>
</dbReference>
<evidence type="ECO:0000313" key="4">
    <source>
        <dbReference type="EMBL" id="ACO13324.1"/>
    </source>
</evidence>
<dbReference type="OMA" id="QIPMDCC"/>
<feature type="chain" id="PRO_5043301225" evidence="2">
    <location>
        <begin position="25"/>
        <end position="112"/>
    </location>
</feature>
<dbReference type="GO" id="GO:0008009">
    <property type="term" value="F:chemokine activity"/>
    <property type="evidence" value="ECO:0007669"/>
    <property type="project" value="InterPro"/>
</dbReference>
<sequence length="112" mass="12625">MATMGSVKLLLCVLFLCSSRETQGQIAMDCCLSVKHNVIPKHIVKSYQSQVRGQGCSIDAEIFITVKERKLCAPPNSPWVTELKDHTDRLIKKCPENNFKGKQCKRFKPKSS</sequence>
<reference evidence="4" key="2">
    <citation type="submission" date="2010-07" db="EMBL/GenBank/DDBJ databases">
        <title>Esox lucius ESTs and full-length cDNAs.</title>
        <authorList>
            <consortium name="cGRASP (B.F. Koop &amp; W.S. Davidson)"/>
            <person name="Leong J."/>
            <person name="Jantzen S."/>
            <person name="Cooper G."/>
            <person name="Davidson W.S."/>
            <person name="Koop B.F."/>
        </authorList>
    </citation>
    <scope>NUCLEOTIDE SEQUENCE</scope>
    <source>
        <tissue evidence="4">Head kidney</tissue>
    </source>
</reference>
<dbReference type="SMART" id="SM00199">
    <property type="entry name" value="SCY"/>
    <property type="match status" value="1"/>
</dbReference>
<feature type="signal peptide" evidence="2">
    <location>
        <begin position="1"/>
        <end position="24"/>
    </location>
</feature>
<dbReference type="GO" id="GO:0006955">
    <property type="term" value="P:immune response"/>
    <property type="evidence" value="ECO:0007669"/>
    <property type="project" value="InterPro"/>
</dbReference>
<dbReference type="Pfam" id="PF00048">
    <property type="entry name" value="IL8"/>
    <property type="match status" value="1"/>
</dbReference>
<dbReference type="CTD" id="794891"/>
<dbReference type="KEGG" id="els:105014534"/>
<dbReference type="Bgee" id="ENSELUG00000022240">
    <property type="expression patterns" value="Expressed in stomach and 13 other cell types or tissues"/>
</dbReference>
<organism evidence="4">
    <name type="scientific">Esox lucius</name>
    <name type="common">Northern pike</name>
    <dbReference type="NCBI Taxonomy" id="8010"/>
    <lineage>
        <taxon>Eukaryota</taxon>
        <taxon>Metazoa</taxon>
        <taxon>Chordata</taxon>
        <taxon>Craniata</taxon>
        <taxon>Vertebrata</taxon>
        <taxon>Euteleostomi</taxon>
        <taxon>Actinopterygii</taxon>
        <taxon>Neopterygii</taxon>
        <taxon>Teleostei</taxon>
        <taxon>Protacanthopterygii</taxon>
        <taxon>Esociformes</taxon>
        <taxon>Esocidae</taxon>
        <taxon>Esox</taxon>
    </lineage>
</organism>
<feature type="domain" description="Chemokine interleukin-8-like" evidence="3">
    <location>
        <begin position="27"/>
        <end position="87"/>
    </location>
</feature>
<dbReference type="GeneID" id="105014534"/>